<organism evidence="10">
    <name type="scientific">Candidatus Methanophagaceae archaeon ANME-1 ERB6</name>
    <dbReference type="NCBI Taxonomy" id="2759912"/>
    <lineage>
        <taxon>Archaea</taxon>
        <taxon>Methanobacteriati</taxon>
        <taxon>Methanobacteriota</taxon>
        <taxon>Stenosarchaea group</taxon>
        <taxon>Methanomicrobia</taxon>
        <taxon>Candidatus Methanophagales</taxon>
        <taxon>Candidatus Methanophagaceae</taxon>
    </lineage>
</organism>
<dbReference type="Pfam" id="PF02518">
    <property type="entry name" value="HATPase_c"/>
    <property type="match status" value="1"/>
</dbReference>
<keyword evidence="4 10" id="KW-0808">Transferase</keyword>
<evidence type="ECO:0000256" key="5">
    <source>
        <dbReference type="ARBA" id="ARBA00022777"/>
    </source>
</evidence>
<dbReference type="InterPro" id="IPR004358">
    <property type="entry name" value="Sig_transdc_His_kin-like_C"/>
</dbReference>
<dbReference type="AlphaFoldDB" id="A0A7G9YXP8"/>
<evidence type="ECO:0000256" key="6">
    <source>
        <dbReference type="PROSITE-ProRule" id="PRU00169"/>
    </source>
</evidence>
<dbReference type="GO" id="GO:0000156">
    <property type="term" value="F:phosphorelay response regulator activity"/>
    <property type="evidence" value="ECO:0007669"/>
    <property type="project" value="TreeGrafter"/>
</dbReference>
<sequence length="378" mass="43400">MADSEARTILLVEDEEIEVELIRRIFEDNSLNWEVFHVSNVKEALKWLDENKSPSLIIADYFLPDGSGLDLLKEVMGREKGEIAPLIIMTKHSTEQLAVRSLKSGAIDYVVKSVKELRNLPWTAKRALHEWGQVVKLKQAEEEVKEYMKELERANRDLADFAHTVSHDLKAPLRSVQAFTTLILEDYGDTLDERMREYLEKVRDAGERMSALIKDILTLSRVGRGSIEVETVDLNELLEEVKTDLKAIIEERGGKVVAEELPSISTQRVWIKELLMNLIDNGLKFNRSGKPMVEVSYEEREREKEYLFKIKDNGIGIEEEYQSRIFNLSERLHPREYEGTGFGLNICQKIVDKLGGNIRVESKPGEGSTFFFSIPKEK</sequence>
<evidence type="ECO:0000256" key="7">
    <source>
        <dbReference type="SAM" id="Coils"/>
    </source>
</evidence>
<dbReference type="CDD" id="cd00156">
    <property type="entry name" value="REC"/>
    <property type="match status" value="1"/>
</dbReference>
<protein>
    <recommendedName>
        <fullName evidence="2">histidine kinase</fullName>
        <ecNumber evidence="2">2.7.13.3</ecNumber>
    </recommendedName>
</protein>
<dbReference type="GO" id="GO:0007234">
    <property type="term" value="P:osmosensory signaling via phosphorelay pathway"/>
    <property type="evidence" value="ECO:0007669"/>
    <property type="project" value="TreeGrafter"/>
</dbReference>
<dbReference type="InterPro" id="IPR050351">
    <property type="entry name" value="BphY/WalK/GraS-like"/>
</dbReference>
<keyword evidence="3 6" id="KW-0597">Phosphoprotein</keyword>
<dbReference type="CDD" id="cd00082">
    <property type="entry name" value="HisKA"/>
    <property type="match status" value="1"/>
</dbReference>
<dbReference type="InterPro" id="IPR003594">
    <property type="entry name" value="HATPase_dom"/>
</dbReference>
<keyword evidence="7" id="KW-0175">Coiled coil</keyword>
<feature type="domain" description="Histidine kinase" evidence="8">
    <location>
        <begin position="164"/>
        <end position="378"/>
    </location>
</feature>
<dbReference type="InterPro" id="IPR011006">
    <property type="entry name" value="CheY-like_superfamily"/>
</dbReference>
<proteinExistence type="predicted"/>
<dbReference type="SMART" id="SM00388">
    <property type="entry name" value="HisKA"/>
    <property type="match status" value="1"/>
</dbReference>
<comment type="catalytic activity">
    <reaction evidence="1">
        <text>ATP + protein L-histidine = ADP + protein N-phospho-L-histidine.</text>
        <dbReference type="EC" id="2.7.13.3"/>
    </reaction>
</comment>
<dbReference type="EMBL" id="MT631521">
    <property type="protein sequence ID" value="QNO52782.1"/>
    <property type="molecule type" value="Genomic_DNA"/>
</dbReference>
<feature type="modified residue" description="4-aspartylphosphate" evidence="6">
    <location>
        <position position="60"/>
    </location>
</feature>
<evidence type="ECO:0000259" key="9">
    <source>
        <dbReference type="PROSITE" id="PS50110"/>
    </source>
</evidence>
<dbReference type="InterPro" id="IPR001789">
    <property type="entry name" value="Sig_transdc_resp-reg_receiver"/>
</dbReference>
<dbReference type="PANTHER" id="PTHR42878">
    <property type="entry name" value="TWO-COMPONENT HISTIDINE KINASE"/>
    <property type="match status" value="1"/>
</dbReference>
<reference evidence="10" key="1">
    <citation type="submission" date="2020-06" db="EMBL/GenBank/DDBJ databases">
        <title>Unique genomic features of the anaerobic methanotrophic archaea.</title>
        <authorList>
            <person name="Chadwick G.L."/>
            <person name="Skennerton C.T."/>
            <person name="Laso-Perez R."/>
            <person name="Leu A.O."/>
            <person name="Speth D.R."/>
            <person name="Yu H."/>
            <person name="Morgan-Lang C."/>
            <person name="Hatzenpichler R."/>
            <person name="Goudeau D."/>
            <person name="Malmstrom R."/>
            <person name="Brazelton W.J."/>
            <person name="Woyke T."/>
            <person name="Hallam S.J."/>
            <person name="Tyson G.W."/>
            <person name="Wegener G."/>
            <person name="Boetius A."/>
            <person name="Orphan V."/>
        </authorList>
    </citation>
    <scope>NUCLEOTIDE SEQUENCE</scope>
</reference>
<evidence type="ECO:0000256" key="1">
    <source>
        <dbReference type="ARBA" id="ARBA00000085"/>
    </source>
</evidence>
<dbReference type="EC" id="2.7.13.3" evidence="2"/>
<dbReference type="Gene3D" id="3.30.565.10">
    <property type="entry name" value="Histidine kinase-like ATPase, C-terminal domain"/>
    <property type="match status" value="1"/>
</dbReference>
<evidence type="ECO:0000259" key="8">
    <source>
        <dbReference type="PROSITE" id="PS50109"/>
    </source>
</evidence>
<dbReference type="PROSITE" id="PS50109">
    <property type="entry name" value="HIS_KIN"/>
    <property type="match status" value="1"/>
</dbReference>
<dbReference type="InterPro" id="IPR036890">
    <property type="entry name" value="HATPase_C_sf"/>
</dbReference>
<dbReference type="SMART" id="SM00448">
    <property type="entry name" value="REC"/>
    <property type="match status" value="1"/>
</dbReference>
<feature type="coiled-coil region" evidence="7">
    <location>
        <begin position="134"/>
        <end position="164"/>
    </location>
</feature>
<dbReference type="GO" id="GO:0030295">
    <property type="term" value="F:protein kinase activator activity"/>
    <property type="evidence" value="ECO:0007669"/>
    <property type="project" value="TreeGrafter"/>
</dbReference>
<accession>A0A7G9YXP8</accession>
<keyword evidence="5 10" id="KW-0418">Kinase</keyword>
<name>A0A7G9YXP8_9EURY</name>
<dbReference type="PRINTS" id="PR00344">
    <property type="entry name" value="BCTRLSENSOR"/>
</dbReference>
<evidence type="ECO:0000256" key="2">
    <source>
        <dbReference type="ARBA" id="ARBA00012438"/>
    </source>
</evidence>
<dbReference type="Gene3D" id="1.10.287.130">
    <property type="match status" value="1"/>
</dbReference>
<dbReference type="SUPFAM" id="SSF55874">
    <property type="entry name" value="ATPase domain of HSP90 chaperone/DNA topoisomerase II/histidine kinase"/>
    <property type="match status" value="1"/>
</dbReference>
<dbReference type="InterPro" id="IPR003661">
    <property type="entry name" value="HisK_dim/P_dom"/>
</dbReference>
<evidence type="ECO:0000313" key="10">
    <source>
        <dbReference type="EMBL" id="QNO52782.1"/>
    </source>
</evidence>
<dbReference type="InterPro" id="IPR005467">
    <property type="entry name" value="His_kinase_dom"/>
</dbReference>
<feature type="domain" description="Response regulatory" evidence="9">
    <location>
        <begin position="8"/>
        <end position="127"/>
    </location>
</feature>
<dbReference type="Pfam" id="PF00512">
    <property type="entry name" value="HisKA"/>
    <property type="match status" value="1"/>
</dbReference>
<evidence type="ECO:0000256" key="4">
    <source>
        <dbReference type="ARBA" id="ARBA00022679"/>
    </source>
</evidence>
<dbReference type="Pfam" id="PF00072">
    <property type="entry name" value="Response_reg"/>
    <property type="match status" value="1"/>
</dbReference>
<evidence type="ECO:0000256" key="3">
    <source>
        <dbReference type="ARBA" id="ARBA00022553"/>
    </source>
</evidence>
<dbReference type="Gene3D" id="3.40.50.2300">
    <property type="match status" value="1"/>
</dbReference>
<dbReference type="GO" id="GO:0000155">
    <property type="term" value="F:phosphorelay sensor kinase activity"/>
    <property type="evidence" value="ECO:0007669"/>
    <property type="project" value="InterPro"/>
</dbReference>
<dbReference type="PROSITE" id="PS50110">
    <property type="entry name" value="RESPONSE_REGULATORY"/>
    <property type="match status" value="1"/>
</dbReference>
<dbReference type="SUPFAM" id="SSF52172">
    <property type="entry name" value="CheY-like"/>
    <property type="match status" value="1"/>
</dbReference>
<gene>
    <name evidence="10" type="primary">sasA</name>
    <name evidence="10" type="ORF">HGGDFBBL_00014</name>
</gene>
<dbReference type="PANTHER" id="PTHR42878:SF15">
    <property type="entry name" value="BACTERIOPHYTOCHROME"/>
    <property type="match status" value="1"/>
</dbReference>
<dbReference type="SMART" id="SM00387">
    <property type="entry name" value="HATPase_c"/>
    <property type="match status" value="1"/>
</dbReference>